<keyword evidence="3" id="KW-1185">Reference proteome</keyword>
<dbReference type="AlphaFoldDB" id="A0A930VDD6"/>
<reference evidence="2" key="1">
    <citation type="submission" date="2020-11" db="EMBL/GenBank/DDBJ databases">
        <title>Nocardioides sp. nov., isolated from Soil of Cynanchum wilfordii Hemsley rhizosphere.</title>
        <authorList>
            <person name="Lee J.-S."/>
            <person name="Suh M.K."/>
            <person name="Kim J.-S."/>
        </authorList>
    </citation>
    <scope>NUCLEOTIDE SEQUENCE</scope>
    <source>
        <strain evidence="2">KCTC 19275</strain>
    </source>
</reference>
<dbReference type="CDD" id="cd02440">
    <property type="entry name" value="AdoMet_MTases"/>
    <property type="match status" value="1"/>
</dbReference>
<feature type="region of interest" description="Disordered" evidence="1">
    <location>
        <begin position="1"/>
        <end position="21"/>
    </location>
</feature>
<proteinExistence type="predicted"/>
<dbReference type="SUPFAM" id="SSF53335">
    <property type="entry name" value="S-adenosyl-L-methionine-dependent methyltransferases"/>
    <property type="match status" value="1"/>
</dbReference>
<sequence length="216" mass="23020">MSPDQPTDWHAWHQEYDDPGSSLSRRLTVVREQLANLLADRRVGRPGPLTLLSLCAGDGRDTLPVLAATDAQVTAVLVELDPVLADAARASAVGLGLDVDVRTDDAGLVASWLDVVPVDVLLLCGVLGNISDDDVRSTLRGAALMLQQGGTVIWTRGAQGAGDDPSERVRELLRDAGGWEEVAFVKSDDASYRVGVHRWEGIAAGVLADRLFAFVS</sequence>
<evidence type="ECO:0000313" key="2">
    <source>
        <dbReference type="EMBL" id="MBF4761935.1"/>
    </source>
</evidence>
<accession>A0A930VDD6</accession>
<name>A0A930VDD6_9ACTN</name>
<gene>
    <name evidence="2" type="ORF">ISU07_02240</name>
</gene>
<keyword evidence="2" id="KW-0489">Methyltransferase</keyword>
<dbReference type="Gene3D" id="3.40.50.150">
    <property type="entry name" value="Vaccinia Virus protein VP39"/>
    <property type="match status" value="1"/>
</dbReference>
<dbReference type="Proteomes" id="UP000640489">
    <property type="component" value="Unassembled WGS sequence"/>
</dbReference>
<dbReference type="GO" id="GO:0032259">
    <property type="term" value="P:methylation"/>
    <property type="evidence" value="ECO:0007669"/>
    <property type="project" value="UniProtKB-KW"/>
</dbReference>
<protein>
    <submittedName>
        <fullName evidence="2">Class I SAM-dependent methyltransferase</fullName>
    </submittedName>
</protein>
<dbReference type="InterPro" id="IPR029063">
    <property type="entry name" value="SAM-dependent_MTases_sf"/>
</dbReference>
<keyword evidence="2" id="KW-0808">Transferase</keyword>
<evidence type="ECO:0000256" key="1">
    <source>
        <dbReference type="SAM" id="MobiDB-lite"/>
    </source>
</evidence>
<organism evidence="2 3">
    <name type="scientific">Nocardioides islandensis</name>
    <dbReference type="NCBI Taxonomy" id="433663"/>
    <lineage>
        <taxon>Bacteria</taxon>
        <taxon>Bacillati</taxon>
        <taxon>Actinomycetota</taxon>
        <taxon>Actinomycetes</taxon>
        <taxon>Propionibacteriales</taxon>
        <taxon>Nocardioidaceae</taxon>
        <taxon>Nocardioides</taxon>
    </lineage>
</organism>
<dbReference type="RefSeq" id="WP_194705112.1">
    <property type="nucleotide sequence ID" value="NZ_JADKPN010000001.1"/>
</dbReference>
<comment type="caution">
    <text evidence="2">The sequence shown here is derived from an EMBL/GenBank/DDBJ whole genome shotgun (WGS) entry which is preliminary data.</text>
</comment>
<evidence type="ECO:0000313" key="3">
    <source>
        <dbReference type="Proteomes" id="UP000640489"/>
    </source>
</evidence>
<dbReference type="EMBL" id="JADKPN010000001">
    <property type="protein sequence ID" value="MBF4761935.1"/>
    <property type="molecule type" value="Genomic_DNA"/>
</dbReference>
<dbReference type="GO" id="GO:0008168">
    <property type="term" value="F:methyltransferase activity"/>
    <property type="evidence" value="ECO:0007669"/>
    <property type="project" value="UniProtKB-KW"/>
</dbReference>